<feature type="domain" description="PrcB C-terminal" evidence="1">
    <location>
        <begin position="80"/>
        <end position="135"/>
    </location>
</feature>
<dbReference type="EMBL" id="CP029463">
    <property type="protein sequence ID" value="AWM14935.1"/>
    <property type="molecule type" value="Genomic_DNA"/>
</dbReference>
<sequence length="143" mass="15992">MKKILFLIAFMTLVSCNTTKQFTEGTDYTYIIKNSTGGNEKASVAIIDNYNDLINEVDKLNISDAISEALLNVDLEQNNVLVLHLGQRNSGGYGIEIDKMYEKKNVLYIKTKEIKPGKGDMVTMALTNPFTIVLIPKKEVVIE</sequence>
<evidence type="ECO:0000259" key="1">
    <source>
        <dbReference type="Pfam" id="PF14343"/>
    </source>
</evidence>
<dbReference type="Pfam" id="PF14343">
    <property type="entry name" value="PrcB_C"/>
    <property type="match status" value="1"/>
</dbReference>
<evidence type="ECO:0000313" key="3">
    <source>
        <dbReference type="Proteomes" id="UP000245429"/>
    </source>
</evidence>
<evidence type="ECO:0000313" key="2">
    <source>
        <dbReference type="EMBL" id="AWM14935.1"/>
    </source>
</evidence>
<keyword evidence="3" id="KW-1185">Reference proteome</keyword>
<dbReference type="InterPro" id="IPR025748">
    <property type="entry name" value="PrcB_C_dom"/>
</dbReference>
<name>A0A2U8QYP4_9FLAO</name>
<organism evidence="2 3">
    <name type="scientific">Flavobacterium sediminis</name>
    <dbReference type="NCBI Taxonomy" id="2201181"/>
    <lineage>
        <taxon>Bacteria</taxon>
        <taxon>Pseudomonadati</taxon>
        <taxon>Bacteroidota</taxon>
        <taxon>Flavobacteriia</taxon>
        <taxon>Flavobacteriales</taxon>
        <taxon>Flavobacteriaceae</taxon>
        <taxon>Flavobacterium</taxon>
    </lineage>
</organism>
<dbReference type="Proteomes" id="UP000245429">
    <property type="component" value="Chromosome"/>
</dbReference>
<dbReference type="AlphaFoldDB" id="A0A2U8QYP4"/>
<protein>
    <recommendedName>
        <fullName evidence="1">PrcB C-terminal domain-containing protein</fullName>
    </recommendedName>
</protein>
<gene>
    <name evidence="2" type="ORF">DI487_14470</name>
</gene>
<accession>A0A2U8QYP4</accession>
<dbReference type="OrthoDB" id="1377159at2"/>
<reference evidence="2 3" key="1">
    <citation type="submission" date="2018-05" db="EMBL/GenBank/DDBJ databases">
        <title>Flavobacterium sp. MEBiC07310.</title>
        <authorList>
            <person name="Baek K."/>
        </authorList>
    </citation>
    <scope>NUCLEOTIDE SEQUENCE [LARGE SCALE GENOMIC DNA]</scope>
    <source>
        <strain evidence="2 3">MEBiC07310</strain>
    </source>
</reference>
<proteinExistence type="predicted"/>
<dbReference type="RefSeq" id="WP_109570273.1">
    <property type="nucleotide sequence ID" value="NZ_CP029463.1"/>
</dbReference>
<dbReference type="KEGG" id="fse:DI487_14470"/>
<dbReference type="PROSITE" id="PS51257">
    <property type="entry name" value="PROKAR_LIPOPROTEIN"/>
    <property type="match status" value="1"/>
</dbReference>